<name>A0ACC2N8D0_9HYME</name>
<keyword evidence="2" id="KW-1185">Reference proteome</keyword>
<comment type="caution">
    <text evidence="1">The sequence shown here is derived from an EMBL/GenBank/DDBJ whole genome shotgun (WGS) entry which is preliminary data.</text>
</comment>
<evidence type="ECO:0000313" key="2">
    <source>
        <dbReference type="Proteomes" id="UP001239111"/>
    </source>
</evidence>
<proteinExistence type="predicted"/>
<accession>A0ACC2N8D0</accession>
<organism evidence="1 2">
    <name type="scientific">Eretmocerus hayati</name>
    <dbReference type="NCBI Taxonomy" id="131215"/>
    <lineage>
        <taxon>Eukaryota</taxon>
        <taxon>Metazoa</taxon>
        <taxon>Ecdysozoa</taxon>
        <taxon>Arthropoda</taxon>
        <taxon>Hexapoda</taxon>
        <taxon>Insecta</taxon>
        <taxon>Pterygota</taxon>
        <taxon>Neoptera</taxon>
        <taxon>Endopterygota</taxon>
        <taxon>Hymenoptera</taxon>
        <taxon>Apocrita</taxon>
        <taxon>Proctotrupomorpha</taxon>
        <taxon>Chalcidoidea</taxon>
        <taxon>Aphelinidae</taxon>
        <taxon>Aphelininae</taxon>
        <taxon>Eretmocerus</taxon>
    </lineage>
</organism>
<evidence type="ECO:0000313" key="1">
    <source>
        <dbReference type="EMBL" id="KAJ8667358.1"/>
    </source>
</evidence>
<dbReference type="Proteomes" id="UP001239111">
    <property type="component" value="Chromosome 4"/>
</dbReference>
<reference evidence="1" key="1">
    <citation type="submission" date="2023-04" db="EMBL/GenBank/DDBJ databases">
        <title>A chromosome-level genome assembly of the parasitoid wasp Eretmocerus hayati.</title>
        <authorList>
            <person name="Zhong Y."/>
            <person name="Liu S."/>
            <person name="Liu Y."/>
        </authorList>
    </citation>
    <scope>NUCLEOTIDE SEQUENCE</scope>
    <source>
        <strain evidence="1">ZJU_SS_LIU_2023</strain>
    </source>
</reference>
<sequence length="347" mass="39900">MIQGFQRVCCSGLRFSNQSRSCSTTSIKAEWRKRRNIIYNQELQRQRSELGRPEKVKITFIPTHCVEKPNTMMMNLGTSTPFDCARHVSETVQENAAIALVDDQVWDMHRPFEKDCTLKLLTMEMPNETRSLNNAYWRTCSFILGAMAESSFKDDVQLYLHSFPPPNLKSGSFIHDVVIDLEDWRPTNAELKALSAQFVRLTTASSLPMERLEVSEEIALDMFQDNPYKSKQIPDMVRDNKLTLYRLGDHIDISRGPMVAGNYIIGRVTIASVHKVESEETDRMYRFQGISIPRGIRLNHFAYSILEDRARQLNTSTWVNQFQPEYEEPEDTQRSSGEETSVAAAQN</sequence>
<dbReference type="EMBL" id="CM056744">
    <property type="protein sequence ID" value="KAJ8667358.1"/>
    <property type="molecule type" value="Genomic_DNA"/>
</dbReference>
<protein>
    <submittedName>
        <fullName evidence="1">Uncharacterized protein</fullName>
    </submittedName>
</protein>
<gene>
    <name evidence="1" type="ORF">QAD02_009020</name>
</gene>